<dbReference type="EMBL" id="MCGR01000048">
    <property type="protein sequence ID" value="ORY73059.1"/>
    <property type="molecule type" value="Genomic_DNA"/>
</dbReference>
<evidence type="ECO:0000259" key="8">
    <source>
        <dbReference type="PROSITE" id="PS50250"/>
    </source>
</evidence>
<comment type="subcellular location">
    <subcellularLocation>
        <location evidence="2">Cytoplasm</location>
    </subcellularLocation>
    <subcellularLocation>
        <location evidence="1">Nucleus</location>
    </subcellularLocation>
</comment>
<evidence type="ECO:0000256" key="1">
    <source>
        <dbReference type="ARBA" id="ARBA00004123"/>
    </source>
</evidence>
<proteinExistence type="inferred from homology"/>
<organism evidence="9 10">
    <name type="scientific">Leucosporidium creatinivorum</name>
    <dbReference type="NCBI Taxonomy" id="106004"/>
    <lineage>
        <taxon>Eukaryota</taxon>
        <taxon>Fungi</taxon>
        <taxon>Dikarya</taxon>
        <taxon>Basidiomycota</taxon>
        <taxon>Pucciniomycotina</taxon>
        <taxon>Microbotryomycetes</taxon>
        <taxon>Leucosporidiales</taxon>
        <taxon>Leucosporidium</taxon>
    </lineage>
</organism>
<comment type="similarity">
    <text evidence="3">Belongs to the CSN3 family.</text>
</comment>
<dbReference type="STRING" id="106004.A0A1Y2ENH5"/>
<dbReference type="InterPro" id="IPR050756">
    <property type="entry name" value="CSN3"/>
</dbReference>
<dbReference type="Pfam" id="PF01399">
    <property type="entry name" value="PCI"/>
    <property type="match status" value="1"/>
</dbReference>
<keyword evidence="10" id="KW-1185">Reference proteome</keyword>
<dbReference type="InterPro" id="IPR000717">
    <property type="entry name" value="PCI_dom"/>
</dbReference>
<dbReference type="AlphaFoldDB" id="A0A1Y2ENH5"/>
<accession>A0A1Y2ENH5</accession>
<evidence type="ECO:0000256" key="2">
    <source>
        <dbReference type="ARBA" id="ARBA00004496"/>
    </source>
</evidence>
<keyword evidence="6" id="KW-0736">Signalosome</keyword>
<dbReference type="OrthoDB" id="29061at2759"/>
<sequence>MTAPTLDSIVSEIIAAKPEEVHKDVVPLLKKLDKSSSSKSSSPNLLGGQLNDGSDPLDLLDPALHSVGYLFVLNARCAAAKPEVQALMPYIINFSERFNPAQLRLVPDQVNFFAKQVVHITQEINEAVLAVIPFRNLLTRYTSPGYLTSLHPHLTHLVMLTRSYTTIRDLLLEEIVELDLSLGPIKYHDNLMYHYLGGIILALLGQKTRAMDMLEIVVSAPGHAVAAIQIDAYKKLLLVQLLTLGQIQPLPKYTTPAVVTACKAHAGPYLDYAHAYAAQDKAGLISLLDKHREVFEKDLNTGLLTLCERAFRRRTIQKLTDTYMTLSLEEIAKAVDLGTDEKGLKEVEEEILGMMADDEIHGSISHPSTTSSRGSITVTFTDDPEPYNSHSTEQRVTNAIAKAKRIEAMTVGDDWRIARSKEFVQKVCLGGLSFFSSATYRAVY</sequence>
<dbReference type="InterPro" id="IPR055089">
    <property type="entry name" value="COP9_N"/>
</dbReference>
<dbReference type="InParanoid" id="A0A1Y2ENH5"/>
<evidence type="ECO:0000313" key="9">
    <source>
        <dbReference type="EMBL" id="ORY73059.1"/>
    </source>
</evidence>
<evidence type="ECO:0000256" key="4">
    <source>
        <dbReference type="ARBA" id="ARBA00014878"/>
    </source>
</evidence>
<dbReference type="GO" id="GO:0006511">
    <property type="term" value="P:ubiquitin-dependent protein catabolic process"/>
    <property type="evidence" value="ECO:0007669"/>
    <property type="project" value="TreeGrafter"/>
</dbReference>
<reference evidence="9 10" key="1">
    <citation type="submission" date="2016-07" db="EMBL/GenBank/DDBJ databases">
        <title>Pervasive Adenine N6-methylation of Active Genes in Fungi.</title>
        <authorList>
            <consortium name="DOE Joint Genome Institute"/>
            <person name="Mondo S.J."/>
            <person name="Dannebaum R.O."/>
            <person name="Kuo R.C."/>
            <person name="Labutti K."/>
            <person name="Haridas S."/>
            <person name="Kuo A."/>
            <person name="Salamov A."/>
            <person name="Ahrendt S.R."/>
            <person name="Lipzen A."/>
            <person name="Sullivan W."/>
            <person name="Andreopoulos W.B."/>
            <person name="Clum A."/>
            <person name="Lindquist E."/>
            <person name="Daum C."/>
            <person name="Ramamoorthy G.K."/>
            <person name="Gryganskyi A."/>
            <person name="Culley D."/>
            <person name="Magnuson J.K."/>
            <person name="James T.Y."/>
            <person name="O'Malley M.A."/>
            <person name="Stajich J.E."/>
            <person name="Spatafora J.W."/>
            <person name="Visel A."/>
            <person name="Grigoriev I.V."/>
        </authorList>
    </citation>
    <scope>NUCLEOTIDE SEQUENCE [LARGE SCALE GENOMIC DNA]</scope>
    <source>
        <strain evidence="9 10">62-1032</strain>
    </source>
</reference>
<gene>
    <name evidence="9" type="ORF">BCR35DRAFT_281771</name>
</gene>
<dbReference type="PANTHER" id="PTHR10758">
    <property type="entry name" value="26S PROTEASOME NON-ATPASE REGULATORY SUBUNIT 3/COP9 SIGNALOSOME COMPLEX SUBUNIT 3"/>
    <property type="match status" value="1"/>
</dbReference>
<keyword evidence="7" id="KW-0539">Nucleus</keyword>
<dbReference type="GO" id="GO:0005737">
    <property type="term" value="C:cytoplasm"/>
    <property type="evidence" value="ECO:0007669"/>
    <property type="project" value="UniProtKB-SubCell"/>
</dbReference>
<dbReference type="PANTHER" id="PTHR10758:SF1">
    <property type="entry name" value="COP9 SIGNALOSOME COMPLEX SUBUNIT 3"/>
    <property type="match status" value="1"/>
</dbReference>
<dbReference type="Proteomes" id="UP000193467">
    <property type="component" value="Unassembled WGS sequence"/>
</dbReference>
<dbReference type="Pfam" id="PF22788">
    <property type="entry name" value="COP9_hel_rpt"/>
    <property type="match status" value="1"/>
</dbReference>
<dbReference type="GO" id="GO:0008180">
    <property type="term" value="C:COP9 signalosome"/>
    <property type="evidence" value="ECO:0007669"/>
    <property type="project" value="UniProtKB-KW"/>
</dbReference>
<comment type="caution">
    <text evidence="9">The sequence shown here is derived from an EMBL/GenBank/DDBJ whole genome shotgun (WGS) entry which is preliminary data.</text>
</comment>
<evidence type="ECO:0000256" key="6">
    <source>
        <dbReference type="ARBA" id="ARBA00022790"/>
    </source>
</evidence>
<dbReference type="SMART" id="SM00088">
    <property type="entry name" value="PINT"/>
    <property type="match status" value="1"/>
</dbReference>
<evidence type="ECO:0000256" key="3">
    <source>
        <dbReference type="ARBA" id="ARBA00007084"/>
    </source>
</evidence>
<keyword evidence="5" id="KW-0963">Cytoplasm</keyword>
<evidence type="ECO:0000256" key="7">
    <source>
        <dbReference type="ARBA" id="ARBA00023242"/>
    </source>
</evidence>
<evidence type="ECO:0000313" key="10">
    <source>
        <dbReference type="Proteomes" id="UP000193467"/>
    </source>
</evidence>
<protein>
    <recommendedName>
        <fullName evidence="4">COP9 signalosome complex subunit 3</fullName>
    </recommendedName>
</protein>
<name>A0A1Y2ENH5_9BASI</name>
<feature type="domain" description="PCI" evidence="8">
    <location>
        <begin position="206"/>
        <end position="378"/>
    </location>
</feature>
<dbReference type="PROSITE" id="PS50250">
    <property type="entry name" value="PCI"/>
    <property type="match status" value="1"/>
</dbReference>
<evidence type="ECO:0000256" key="5">
    <source>
        <dbReference type="ARBA" id="ARBA00022490"/>
    </source>
</evidence>